<reference evidence="16 17" key="1">
    <citation type="submission" date="2018-08" db="EMBL/GenBank/DDBJ databases">
        <title>Fibrisoma montanum sp. nov., isolated from Danxia mountain soil.</title>
        <authorList>
            <person name="Huang Y."/>
        </authorList>
    </citation>
    <scope>NUCLEOTIDE SEQUENCE [LARGE SCALE GENOMIC DNA]</scope>
    <source>
        <strain evidence="16 17">HYT19</strain>
    </source>
</reference>
<sequence length="407" mass="46074">MEKIKVANPVVELDGDEMTRIIWKFIKDKLILPYIDVDIKYYDLGIEYRDETNDQVTIDAANAIRQYGVGIKCATITPDEARVKEFNLKQMWKSPNGTIRNILDGTVFREPIVMQNVPRLVTNWSAPIIVGRHAFGDQYRATDFVVPGKGKLTMKFEGEDGSVQEFEVYQFKGAGVAMGMYNVDESIRGFARSCFNVAMQKNWPLYLSTKNTILKKYDGRFKDIFQEIYETEFKDKGVHYEHRLIDDMVASALKWEGNFVWACKNYDGDVQSDTVAQGFGSLGLMTSVLLTPDGKTMEAEAAHGTVTRHYREHQKGNKTSTNPIASIYAWTRGLAFRGQLDGNQPLIDFCHALEQVCVETVESGKMTKDLSISVYPDVKNLVPGEHYLYTEDFLEALDANLKAKLSA</sequence>
<keyword evidence="4 10" id="KW-0816">Tricarboxylic acid cycle</keyword>
<keyword evidence="6 10" id="KW-0460">Magnesium</keyword>
<proteinExistence type="inferred from homology"/>
<comment type="cofactor">
    <cofactor evidence="10 13">
        <name>Mg(2+)</name>
        <dbReference type="ChEBI" id="CHEBI:18420"/>
    </cofactor>
    <cofactor evidence="10 13">
        <name>Mn(2+)</name>
        <dbReference type="ChEBI" id="CHEBI:29035"/>
    </cofactor>
    <text evidence="10 13">Binds 1 Mg(2+) or Mn(2+) ion per subunit.</text>
</comment>
<keyword evidence="8 10" id="KW-0560">Oxidoreductase</keyword>
<comment type="catalytic activity">
    <reaction evidence="10">
        <text>D-threo-isocitrate + NADP(+) = 2-oxoglutarate + CO2 + NADPH</text>
        <dbReference type="Rhea" id="RHEA:19629"/>
        <dbReference type="ChEBI" id="CHEBI:15562"/>
        <dbReference type="ChEBI" id="CHEBI:16526"/>
        <dbReference type="ChEBI" id="CHEBI:16810"/>
        <dbReference type="ChEBI" id="CHEBI:57783"/>
        <dbReference type="ChEBI" id="CHEBI:58349"/>
        <dbReference type="EC" id="1.1.1.42"/>
    </reaction>
</comment>
<keyword evidence="7 10" id="KW-0521">NADP</keyword>
<accession>A0A418M191</accession>
<feature type="binding site" evidence="14">
    <location>
        <position position="82"/>
    </location>
    <ligand>
        <name>NADP(+)</name>
        <dbReference type="ChEBI" id="CHEBI:58349"/>
    </ligand>
</feature>
<evidence type="ECO:0000256" key="14">
    <source>
        <dbReference type="PIRSR" id="PIRSR000108-4"/>
    </source>
</evidence>
<dbReference type="RefSeq" id="WP_119670573.1">
    <property type="nucleotide sequence ID" value="NZ_QXED01000008.1"/>
</dbReference>
<keyword evidence="3" id="KW-0329">Glyoxylate bypass</keyword>
<dbReference type="AlphaFoldDB" id="A0A418M191"/>
<dbReference type="PROSITE" id="PS00470">
    <property type="entry name" value="IDH_IMDH"/>
    <property type="match status" value="1"/>
</dbReference>
<evidence type="ECO:0000256" key="8">
    <source>
        <dbReference type="ARBA" id="ARBA00023002"/>
    </source>
</evidence>
<feature type="binding site" evidence="12">
    <location>
        <begin position="94"/>
        <end position="100"/>
    </location>
    <ligand>
        <name>D-threo-isocitrate</name>
        <dbReference type="ChEBI" id="CHEBI:15562"/>
    </ligand>
</feature>
<comment type="caution">
    <text evidence="16">The sequence shown here is derived from an EMBL/GenBank/DDBJ whole genome shotgun (WGS) entry which is preliminary data.</text>
</comment>
<keyword evidence="17" id="KW-1185">Reference proteome</keyword>
<dbReference type="PANTHER" id="PTHR11822">
    <property type="entry name" value="NADP-SPECIFIC ISOCITRATE DEHYDROGENASE"/>
    <property type="match status" value="1"/>
</dbReference>
<dbReference type="EC" id="1.1.1.42" evidence="10"/>
<dbReference type="GO" id="GO:0000287">
    <property type="term" value="F:magnesium ion binding"/>
    <property type="evidence" value="ECO:0007669"/>
    <property type="project" value="InterPro"/>
</dbReference>
<dbReference type="SMART" id="SM01329">
    <property type="entry name" value="Iso_dh"/>
    <property type="match status" value="1"/>
</dbReference>
<dbReference type="Pfam" id="PF00180">
    <property type="entry name" value="Iso_dh"/>
    <property type="match status" value="1"/>
</dbReference>
<feature type="site" description="Critical for catalysis" evidence="11">
    <location>
        <position position="139"/>
    </location>
</feature>
<protein>
    <recommendedName>
        <fullName evidence="10">Isocitrate dehydrogenase [NADP]</fullName>
        <ecNumber evidence="10">1.1.1.42</ecNumber>
    </recommendedName>
</protein>
<dbReference type="FunFam" id="3.40.718.10:FF:000002">
    <property type="entry name" value="Isocitrate dehydrogenase [NADP]"/>
    <property type="match status" value="1"/>
</dbReference>
<feature type="binding site" evidence="13">
    <location>
        <position position="246"/>
    </location>
    <ligand>
        <name>Mn(2+)</name>
        <dbReference type="ChEBI" id="CHEBI:29035"/>
    </ligand>
</feature>
<feature type="binding site" evidence="12">
    <location>
        <position position="77"/>
    </location>
    <ligand>
        <name>D-threo-isocitrate</name>
        <dbReference type="ChEBI" id="CHEBI:15562"/>
    </ligand>
</feature>
<evidence type="ECO:0000256" key="4">
    <source>
        <dbReference type="ARBA" id="ARBA00022532"/>
    </source>
</evidence>
<name>A0A418M191_9BACT</name>
<evidence type="ECO:0000256" key="10">
    <source>
        <dbReference type="PIRNR" id="PIRNR000108"/>
    </source>
</evidence>
<evidence type="ECO:0000256" key="6">
    <source>
        <dbReference type="ARBA" id="ARBA00022842"/>
    </source>
</evidence>
<organism evidence="16 17">
    <name type="scientific">Fibrisoma montanum</name>
    <dbReference type="NCBI Taxonomy" id="2305895"/>
    <lineage>
        <taxon>Bacteria</taxon>
        <taxon>Pseudomonadati</taxon>
        <taxon>Bacteroidota</taxon>
        <taxon>Cytophagia</taxon>
        <taxon>Cytophagales</taxon>
        <taxon>Spirosomataceae</taxon>
        <taxon>Fibrisoma</taxon>
    </lineage>
</organism>
<feature type="binding site" evidence="12">
    <location>
        <position position="109"/>
    </location>
    <ligand>
        <name>D-threo-isocitrate</name>
        <dbReference type="ChEBI" id="CHEBI:15562"/>
    </ligand>
</feature>
<comment type="similarity">
    <text evidence="2 10">Belongs to the isocitrate and isopropylmalate dehydrogenases family.</text>
</comment>
<feature type="binding site" evidence="14">
    <location>
        <begin position="304"/>
        <end position="309"/>
    </location>
    <ligand>
        <name>NADP(+)</name>
        <dbReference type="ChEBI" id="CHEBI:58349"/>
    </ligand>
</feature>
<feature type="binding site" evidence="14">
    <location>
        <begin position="75"/>
        <end position="77"/>
    </location>
    <ligand>
        <name>NADP(+)</name>
        <dbReference type="ChEBI" id="CHEBI:58349"/>
    </ligand>
</feature>
<dbReference type="InterPro" id="IPR019818">
    <property type="entry name" value="IsoCit/isopropylmalate_DH_CS"/>
</dbReference>
<dbReference type="GO" id="GO:0006102">
    <property type="term" value="P:isocitrate metabolic process"/>
    <property type="evidence" value="ECO:0007669"/>
    <property type="project" value="UniProtKB-UniRule"/>
</dbReference>
<dbReference type="PIRSF" id="PIRSF000108">
    <property type="entry name" value="IDH_NADP"/>
    <property type="match status" value="1"/>
</dbReference>
<gene>
    <name evidence="16" type="ORF">DYU11_25580</name>
</gene>
<evidence type="ECO:0000256" key="2">
    <source>
        <dbReference type="ARBA" id="ARBA00007769"/>
    </source>
</evidence>
<keyword evidence="5 10" id="KW-0479">Metal-binding</keyword>
<evidence type="ECO:0000313" key="16">
    <source>
        <dbReference type="EMBL" id="RIV19469.1"/>
    </source>
</evidence>
<dbReference type="GO" id="GO:0006097">
    <property type="term" value="P:glyoxylate cycle"/>
    <property type="evidence" value="ECO:0007669"/>
    <property type="project" value="UniProtKB-KW"/>
</dbReference>
<evidence type="ECO:0000256" key="9">
    <source>
        <dbReference type="ARBA" id="ARBA00023211"/>
    </source>
</evidence>
<evidence type="ECO:0000256" key="12">
    <source>
        <dbReference type="PIRSR" id="PIRSR000108-2"/>
    </source>
</evidence>
<evidence type="ECO:0000313" key="17">
    <source>
        <dbReference type="Proteomes" id="UP000283523"/>
    </source>
</evidence>
<dbReference type="EMBL" id="QXED01000008">
    <property type="protein sequence ID" value="RIV19469.1"/>
    <property type="molecule type" value="Genomic_DNA"/>
</dbReference>
<comment type="cofactor">
    <cofactor evidence="1">
        <name>Mn(2+)</name>
        <dbReference type="ChEBI" id="CHEBI:29035"/>
    </cofactor>
</comment>
<feature type="domain" description="Isopropylmalate dehydrogenase-like" evidence="15">
    <location>
        <begin position="9"/>
        <end position="397"/>
    </location>
</feature>
<dbReference type="SUPFAM" id="SSF53659">
    <property type="entry name" value="Isocitrate/Isopropylmalate dehydrogenase-like"/>
    <property type="match status" value="1"/>
</dbReference>
<dbReference type="GO" id="GO:0006099">
    <property type="term" value="P:tricarboxylic acid cycle"/>
    <property type="evidence" value="ECO:0007669"/>
    <property type="project" value="UniProtKB-KW"/>
</dbReference>
<dbReference type="GO" id="GO:0004450">
    <property type="term" value="F:isocitrate dehydrogenase (NADP+) activity"/>
    <property type="evidence" value="ECO:0007669"/>
    <property type="project" value="UniProtKB-UniRule"/>
</dbReference>
<evidence type="ECO:0000256" key="1">
    <source>
        <dbReference type="ARBA" id="ARBA00001936"/>
    </source>
</evidence>
<evidence type="ECO:0000256" key="13">
    <source>
        <dbReference type="PIRSR" id="PIRSR000108-3"/>
    </source>
</evidence>
<keyword evidence="9 10" id="KW-0464">Manganese</keyword>
<evidence type="ECO:0000256" key="5">
    <source>
        <dbReference type="ARBA" id="ARBA00022723"/>
    </source>
</evidence>
<dbReference type="GO" id="GO:0051287">
    <property type="term" value="F:NAD binding"/>
    <property type="evidence" value="ECO:0007669"/>
    <property type="project" value="InterPro"/>
</dbReference>
<dbReference type="PANTHER" id="PTHR11822:SF21">
    <property type="entry name" value="ISOCITRATE DEHYDROGENASE [NADP], MITOCHONDRIAL"/>
    <property type="match status" value="1"/>
</dbReference>
<feature type="binding site" evidence="12">
    <location>
        <position position="132"/>
    </location>
    <ligand>
        <name>D-threo-isocitrate</name>
        <dbReference type="ChEBI" id="CHEBI:15562"/>
    </ligand>
</feature>
<evidence type="ECO:0000256" key="11">
    <source>
        <dbReference type="PIRSR" id="PIRSR000108-1"/>
    </source>
</evidence>
<dbReference type="InterPro" id="IPR024084">
    <property type="entry name" value="IsoPropMal-DH-like_dom"/>
</dbReference>
<feature type="binding site" evidence="14">
    <location>
        <position position="322"/>
    </location>
    <ligand>
        <name>NADP(+)</name>
        <dbReference type="ChEBI" id="CHEBI:58349"/>
    </ligand>
</feature>
<dbReference type="InterPro" id="IPR004790">
    <property type="entry name" value="Isocitrate_DH_NADP"/>
</dbReference>
<evidence type="ECO:0000256" key="3">
    <source>
        <dbReference type="ARBA" id="ARBA00022435"/>
    </source>
</evidence>
<dbReference type="OrthoDB" id="9765655at2"/>
<feature type="site" description="Critical for catalysis" evidence="11">
    <location>
        <position position="210"/>
    </location>
</feature>
<dbReference type="NCBIfam" id="TIGR00127">
    <property type="entry name" value="nadp_idh_euk"/>
    <property type="match status" value="1"/>
</dbReference>
<evidence type="ECO:0000256" key="7">
    <source>
        <dbReference type="ARBA" id="ARBA00022857"/>
    </source>
</evidence>
<dbReference type="Gene3D" id="3.40.718.10">
    <property type="entry name" value="Isopropylmalate Dehydrogenase"/>
    <property type="match status" value="1"/>
</dbReference>
<dbReference type="NCBIfam" id="NF006156">
    <property type="entry name" value="PRK08299.1"/>
    <property type="match status" value="1"/>
</dbReference>
<feature type="binding site" evidence="13">
    <location>
        <position position="269"/>
    </location>
    <ligand>
        <name>Mn(2+)</name>
        <dbReference type="ChEBI" id="CHEBI:29035"/>
    </ligand>
</feature>
<evidence type="ECO:0000259" key="15">
    <source>
        <dbReference type="SMART" id="SM01329"/>
    </source>
</evidence>
<feature type="binding site" evidence="14">
    <location>
        <position position="254"/>
    </location>
    <ligand>
        <name>NADP(+)</name>
        <dbReference type="ChEBI" id="CHEBI:58349"/>
    </ligand>
</feature>
<dbReference type="Proteomes" id="UP000283523">
    <property type="component" value="Unassembled WGS sequence"/>
</dbReference>